<feature type="transmembrane region" description="Helical" evidence="2">
    <location>
        <begin position="382"/>
        <end position="402"/>
    </location>
</feature>
<feature type="transmembrane region" description="Helical" evidence="2">
    <location>
        <begin position="477"/>
        <end position="499"/>
    </location>
</feature>
<proteinExistence type="predicted"/>
<feature type="transmembrane region" description="Helical" evidence="2">
    <location>
        <begin position="319"/>
        <end position="338"/>
    </location>
</feature>
<feature type="chain" id="PRO_5045696631" description="IPT/TIG domain-containing protein" evidence="3">
    <location>
        <begin position="21"/>
        <end position="575"/>
    </location>
</feature>
<dbReference type="InterPro" id="IPR048104">
    <property type="entry name" value="Cola_memb_dom"/>
</dbReference>
<feature type="transmembrane region" description="Helical" evidence="2">
    <location>
        <begin position="266"/>
        <end position="287"/>
    </location>
</feature>
<feature type="transmembrane region" description="Helical" evidence="2">
    <location>
        <begin position="511"/>
        <end position="529"/>
    </location>
</feature>
<evidence type="ECO:0008006" key="6">
    <source>
        <dbReference type="Google" id="ProtNLM"/>
    </source>
</evidence>
<dbReference type="NCBIfam" id="NF041501">
    <property type="entry name" value="cola_mem"/>
    <property type="match status" value="1"/>
</dbReference>
<feature type="region of interest" description="Disordered" evidence="1">
    <location>
        <begin position="209"/>
        <end position="247"/>
    </location>
</feature>
<keyword evidence="5" id="KW-1185">Reference proteome</keyword>
<keyword evidence="3" id="KW-0732">Signal</keyword>
<reference evidence="4 5" key="1">
    <citation type="submission" date="2019-08" db="EMBL/GenBank/DDBJ databases">
        <title>Lentzea from Indian Himalayas.</title>
        <authorList>
            <person name="Mandal S."/>
            <person name="Mallick Gupta A."/>
            <person name="Maiti P.K."/>
            <person name="Sarkar J."/>
            <person name="Mandal S."/>
        </authorList>
    </citation>
    <scope>NUCLEOTIDE SEQUENCE [LARGE SCALE GENOMIC DNA]</scope>
    <source>
        <strain evidence="4 5">PSKA42</strain>
    </source>
</reference>
<feature type="transmembrane region" description="Helical" evidence="2">
    <location>
        <begin position="350"/>
        <end position="370"/>
    </location>
</feature>
<name>A0ABX1FUQ8_9PSEU</name>
<feature type="compositionally biased region" description="Low complexity" evidence="1">
    <location>
        <begin position="209"/>
        <end position="239"/>
    </location>
</feature>
<evidence type="ECO:0000256" key="1">
    <source>
        <dbReference type="SAM" id="MobiDB-lite"/>
    </source>
</evidence>
<keyword evidence="2" id="KW-1133">Transmembrane helix</keyword>
<evidence type="ECO:0000313" key="4">
    <source>
        <dbReference type="EMBL" id="NKE62783.1"/>
    </source>
</evidence>
<evidence type="ECO:0000256" key="2">
    <source>
        <dbReference type="SAM" id="Phobius"/>
    </source>
</evidence>
<keyword evidence="2" id="KW-0472">Membrane</keyword>
<evidence type="ECO:0000256" key="3">
    <source>
        <dbReference type="SAM" id="SignalP"/>
    </source>
</evidence>
<organism evidence="4 5">
    <name type="scientific">Lentzea indica</name>
    <dbReference type="NCBI Taxonomy" id="2604800"/>
    <lineage>
        <taxon>Bacteria</taxon>
        <taxon>Bacillati</taxon>
        <taxon>Actinomycetota</taxon>
        <taxon>Actinomycetes</taxon>
        <taxon>Pseudonocardiales</taxon>
        <taxon>Pseudonocardiaceae</taxon>
        <taxon>Lentzea</taxon>
    </lineage>
</organism>
<feature type="signal peptide" evidence="3">
    <location>
        <begin position="1"/>
        <end position="20"/>
    </location>
</feature>
<feature type="transmembrane region" description="Helical" evidence="2">
    <location>
        <begin position="436"/>
        <end position="457"/>
    </location>
</feature>
<feature type="transmembrane region" description="Helical" evidence="2">
    <location>
        <begin position="549"/>
        <end position="569"/>
    </location>
</feature>
<feature type="transmembrane region" description="Helical" evidence="2">
    <location>
        <begin position="408"/>
        <end position="424"/>
    </location>
</feature>
<protein>
    <recommendedName>
        <fullName evidence="6">IPT/TIG domain-containing protein</fullName>
    </recommendedName>
</protein>
<dbReference type="EMBL" id="VSRL01000284">
    <property type="protein sequence ID" value="NKE62783.1"/>
    <property type="molecule type" value="Genomic_DNA"/>
</dbReference>
<accession>A0ABX1FUQ8</accession>
<dbReference type="Proteomes" id="UP001515943">
    <property type="component" value="Unassembled WGS sequence"/>
</dbReference>
<evidence type="ECO:0000313" key="5">
    <source>
        <dbReference type="Proteomes" id="UP001515943"/>
    </source>
</evidence>
<comment type="caution">
    <text evidence="4">The sequence shown here is derived from an EMBL/GenBank/DDBJ whole genome shotgun (WGS) entry which is preliminary data.</text>
</comment>
<dbReference type="RefSeq" id="WP_167979396.1">
    <property type="nucleotide sequence ID" value="NZ_VSRL01000284.1"/>
</dbReference>
<sequence length="575" mass="60619">MKLVPFIAALLFCATPSAAAAQESVSLVPASGPAGTSITVTGKGYDTCVGAPMVDVSFDRAATGVSAPIRADGSFTAVIKVPGAAVSGDHFVAGACRDSGKSVSARFEVTAVASDPAITLRPASGRAASSVGVRGTGFTACPDRRVDIVWDEKETGVTSAVAADGTFTATFTVPRNASLANHRVMAACPSGDYAHAAFTVNAAALEPTTTTRPTVTTTSKAETTTSPPSQTTTTTSVAAVPPPPRPGWPEPAFVSRMPTASQVLDFAAAALPWGILVVVLIWVLVGWPAELFNSTYKQNEPTIRRWLGRPGIRAPRRPSAWPLVLVFAAIAAGLLTFVQAGPEIGRDDVALALGYLLAIPLVAVGYEFAIETHHRNTPGGGIARLRIVVPALVVAVICALVSRWLDFVPGYVYGLLIAYIEIDGRSRLPRVRAVGVLRGVLLLFALAGGAWVLWQFGTHPATTGDTTSLPLRVLDTALVQIAVLGMETLVIGLIPIDFLHGGVLREWSRKVWFAVYAPAAVLFVLLLIGPQQTLQREGGSRPVDVLKSIWLFLGFCTASFAFWGFFKLVKRRSMA</sequence>
<gene>
    <name evidence="4" type="ORF">FXN61_41100</name>
</gene>
<keyword evidence="2" id="KW-0812">Transmembrane</keyword>